<feature type="transmembrane region" description="Helical" evidence="5">
    <location>
        <begin position="423"/>
        <end position="445"/>
    </location>
</feature>
<evidence type="ECO:0000259" key="6">
    <source>
        <dbReference type="Pfam" id="PF12430"/>
    </source>
</evidence>
<dbReference type="Proteomes" id="UP000008370">
    <property type="component" value="Unassembled WGS sequence"/>
</dbReference>
<evidence type="ECO:0000256" key="2">
    <source>
        <dbReference type="ARBA" id="ARBA00022692"/>
    </source>
</evidence>
<gene>
    <name evidence="8" type="ORF">PHACADRAFT_164382</name>
</gene>
<name>K5VLZ1_PHACS</name>
<dbReference type="EMBL" id="JH930475">
    <property type="protein sequence ID" value="EKM52448.1"/>
    <property type="molecule type" value="Genomic_DNA"/>
</dbReference>
<evidence type="ECO:0000313" key="9">
    <source>
        <dbReference type="Proteomes" id="UP000008370"/>
    </source>
</evidence>
<dbReference type="InterPro" id="IPR015672">
    <property type="entry name" value="GPHR/GTG"/>
</dbReference>
<reference evidence="8 9" key="1">
    <citation type="journal article" date="2012" name="BMC Genomics">
        <title>Comparative genomics of the white-rot fungi, Phanerochaete carnosa and P. chrysosporium, to elucidate the genetic basis of the distinct wood types they colonize.</title>
        <authorList>
            <person name="Suzuki H."/>
            <person name="MacDonald J."/>
            <person name="Syed K."/>
            <person name="Salamov A."/>
            <person name="Hori C."/>
            <person name="Aerts A."/>
            <person name="Henrissat B."/>
            <person name="Wiebenga A."/>
            <person name="vanKuyk P.A."/>
            <person name="Barry K."/>
            <person name="Lindquist E."/>
            <person name="LaButti K."/>
            <person name="Lapidus A."/>
            <person name="Lucas S."/>
            <person name="Coutinho P."/>
            <person name="Gong Y."/>
            <person name="Samejima M."/>
            <person name="Mahadevan R."/>
            <person name="Abou-Zaid M."/>
            <person name="de Vries R.P."/>
            <person name="Igarashi K."/>
            <person name="Yadav J.S."/>
            <person name="Grigoriev I.V."/>
            <person name="Master E.R."/>
        </authorList>
    </citation>
    <scope>NUCLEOTIDE SEQUENCE [LARGE SCALE GENOMIC DNA]</scope>
    <source>
        <strain evidence="8 9">HHB-10118-sp</strain>
    </source>
</reference>
<feature type="transmembrane region" description="Helical" evidence="5">
    <location>
        <begin position="155"/>
        <end position="174"/>
    </location>
</feature>
<dbReference type="GO" id="GO:0016020">
    <property type="term" value="C:membrane"/>
    <property type="evidence" value="ECO:0007669"/>
    <property type="project" value="UniProtKB-SubCell"/>
</dbReference>
<dbReference type="HOGENOM" id="CLU_029388_1_0_1"/>
<feature type="transmembrane region" description="Helical" evidence="5">
    <location>
        <begin position="476"/>
        <end position="498"/>
    </location>
</feature>
<dbReference type="GeneID" id="18909283"/>
<dbReference type="STRING" id="650164.K5VLZ1"/>
<dbReference type="InterPro" id="IPR025969">
    <property type="entry name" value="ABA_GPCR_dom"/>
</dbReference>
<dbReference type="AlphaFoldDB" id="K5VLZ1"/>
<evidence type="ECO:0000256" key="3">
    <source>
        <dbReference type="ARBA" id="ARBA00022989"/>
    </source>
</evidence>
<evidence type="ECO:0008006" key="10">
    <source>
        <dbReference type="Google" id="ProtNLM"/>
    </source>
</evidence>
<comment type="subcellular location">
    <subcellularLocation>
        <location evidence="1">Membrane</location>
        <topology evidence="1">Multi-pass membrane protein</topology>
    </subcellularLocation>
</comment>
<feature type="transmembrane region" description="Helical" evidence="5">
    <location>
        <begin position="121"/>
        <end position="143"/>
    </location>
</feature>
<keyword evidence="9" id="KW-1185">Reference proteome</keyword>
<evidence type="ECO:0000256" key="4">
    <source>
        <dbReference type="ARBA" id="ARBA00023136"/>
    </source>
</evidence>
<protein>
    <recommendedName>
        <fullName evidence="10">Abscisic acid G-protein coupled receptor-like domain-containing protein</fullName>
    </recommendedName>
</protein>
<evidence type="ECO:0000313" key="8">
    <source>
        <dbReference type="EMBL" id="EKM52448.1"/>
    </source>
</evidence>
<dbReference type="Pfam" id="PF12430">
    <property type="entry name" value="ABA_GPCR"/>
    <property type="match status" value="1"/>
</dbReference>
<dbReference type="PANTHER" id="PTHR15948">
    <property type="entry name" value="G-PROTEIN COUPLED RECEPTOR 89-RELATED"/>
    <property type="match status" value="1"/>
</dbReference>
<feature type="transmembrane region" description="Helical" evidence="5">
    <location>
        <begin position="186"/>
        <end position="206"/>
    </location>
</feature>
<dbReference type="OrthoDB" id="264392at2759"/>
<keyword evidence="4 5" id="KW-0472">Membrane</keyword>
<dbReference type="PANTHER" id="PTHR15948:SF0">
    <property type="entry name" value="GOLGI PH REGULATOR A-RELATED"/>
    <property type="match status" value="1"/>
</dbReference>
<keyword evidence="2 5" id="KW-0812">Transmembrane</keyword>
<keyword evidence="3 5" id="KW-1133">Transmembrane helix</keyword>
<accession>K5VLZ1</accession>
<dbReference type="InParanoid" id="K5VLZ1"/>
<feature type="domain" description="Golgi pH regulator conserved" evidence="7">
    <location>
        <begin position="180"/>
        <end position="248"/>
    </location>
</feature>
<dbReference type="RefSeq" id="XP_007398793.1">
    <property type="nucleotide sequence ID" value="XM_007398731.1"/>
</dbReference>
<feature type="transmembrane region" description="Helical" evidence="5">
    <location>
        <begin position="318"/>
        <end position="341"/>
    </location>
</feature>
<dbReference type="Pfam" id="PF12537">
    <property type="entry name" value="GPHR_N"/>
    <property type="match status" value="1"/>
</dbReference>
<organism evidence="8 9">
    <name type="scientific">Phanerochaete carnosa (strain HHB-10118-sp)</name>
    <name type="common">White-rot fungus</name>
    <name type="synonym">Peniophora carnosa</name>
    <dbReference type="NCBI Taxonomy" id="650164"/>
    <lineage>
        <taxon>Eukaryota</taxon>
        <taxon>Fungi</taxon>
        <taxon>Dikarya</taxon>
        <taxon>Basidiomycota</taxon>
        <taxon>Agaricomycotina</taxon>
        <taxon>Agaricomycetes</taxon>
        <taxon>Polyporales</taxon>
        <taxon>Phanerochaetaceae</taxon>
        <taxon>Phanerochaete</taxon>
    </lineage>
</organism>
<proteinExistence type="predicted"/>
<dbReference type="InterPro" id="IPR022535">
    <property type="entry name" value="Golgi_pH-regulator_cons_dom"/>
</dbReference>
<dbReference type="KEGG" id="pco:PHACADRAFT_164382"/>
<evidence type="ECO:0000256" key="5">
    <source>
        <dbReference type="SAM" id="Phobius"/>
    </source>
</evidence>
<sequence length="510" mass="55498">MSSPGVISLTLETAVLFALRAAIFLSARRYLLRSLYHDLQGLSAETEPLNPVAQDDVELDTLPTPSTAGLAPKEHALVPRKRALHSTISRAIFALCFSESLTLFILLMCQALDVFHSRTRLLNWQISLCTLLASIVLFIPFSYSLVLSYRSASGLYAVPIGVFLFLLSFIPVPAGAASHGIVATVLARLTAAGTVILGALSGFGAIDNACRYLPWFSRKGKAPSGEDILVAEEGLSRVRNDLIERRHSIERMQSEQPKADASWFSKVTSSLSGSSDISSATQELAGLEALEYHMARNLEALKEQQRKAEYSQTVSGRLINWGGCFFAMYCVYRIIVAIFNLVLPRRPRASPSDTGRRTTDVITVCLAYLLSLIPAVHVDADGIAMLARQISLALVGVIILSSIRMVLRGVARALRVTSRNLGASLMLLMLAQLMGIYLLTTLIQLRTSFPPPPSHPDTEADVGVVNLFSTLPEHQVFGALFDSSLLIMAGVSAVVRWFSHRINSVGIVDS</sequence>
<evidence type="ECO:0000256" key="1">
    <source>
        <dbReference type="ARBA" id="ARBA00004141"/>
    </source>
</evidence>
<feature type="transmembrane region" description="Helical" evidence="5">
    <location>
        <begin position="88"/>
        <end position="109"/>
    </location>
</feature>
<feature type="domain" description="Abscisic acid G-protein coupled receptor-like" evidence="6">
    <location>
        <begin position="310"/>
        <end position="501"/>
    </location>
</feature>
<evidence type="ECO:0000259" key="7">
    <source>
        <dbReference type="Pfam" id="PF12537"/>
    </source>
</evidence>
<feature type="transmembrane region" description="Helical" evidence="5">
    <location>
        <begin position="390"/>
        <end position="411"/>
    </location>
</feature>